<evidence type="ECO:0000259" key="5">
    <source>
        <dbReference type="SMART" id="SM00082"/>
    </source>
</evidence>
<dbReference type="PANTHER" id="PTHR24369">
    <property type="entry name" value="ANTIGEN BSP, PUTATIVE-RELATED"/>
    <property type="match status" value="1"/>
</dbReference>
<feature type="domain" description="LRRCT" evidence="5">
    <location>
        <begin position="43"/>
        <end position="90"/>
    </location>
</feature>
<dbReference type="SMART" id="SM00082">
    <property type="entry name" value="LRRCT"/>
    <property type="match status" value="1"/>
</dbReference>
<dbReference type="SUPFAM" id="SSF52058">
    <property type="entry name" value="L domain-like"/>
    <property type="match status" value="1"/>
</dbReference>
<name>A0A9Y3S8A2_9CICH</name>
<feature type="compositionally biased region" description="Basic and acidic residues" evidence="4">
    <location>
        <begin position="96"/>
        <end position="115"/>
    </location>
</feature>
<proteinExistence type="predicted"/>
<gene>
    <name evidence="7" type="primary">LOC102210532</name>
</gene>
<dbReference type="InterPro" id="IPR050541">
    <property type="entry name" value="LRR_TM_domain-containing"/>
</dbReference>
<evidence type="ECO:0000256" key="4">
    <source>
        <dbReference type="SAM" id="MobiDB-lite"/>
    </source>
</evidence>
<dbReference type="PANTHER" id="PTHR24369:SF210">
    <property type="entry name" value="CHAOPTIN-RELATED"/>
    <property type="match status" value="1"/>
</dbReference>
<evidence type="ECO:0000313" key="6">
    <source>
        <dbReference type="Proteomes" id="UP000695023"/>
    </source>
</evidence>
<feature type="region of interest" description="Disordered" evidence="4">
    <location>
        <begin position="88"/>
        <end position="152"/>
    </location>
</feature>
<reference evidence="7" key="1">
    <citation type="submission" date="2025-08" db="UniProtKB">
        <authorList>
            <consortium name="RefSeq"/>
        </authorList>
    </citation>
    <scope>IDENTIFICATION</scope>
</reference>
<evidence type="ECO:0000256" key="2">
    <source>
        <dbReference type="ARBA" id="ARBA00022729"/>
    </source>
</evidence>
<dbReference type="GeneID" id="102210532"/>
<dbReference type="AlphaFoldDB" id="A0A9Y3S8A2"/>
<keyword evidence="6" id="KW-1185">Reference proteome</keyword>
<feature type="non-terminal residue" evidence="7">
    <location>
        <position position="1"/>
    </location>
</feature>
<sequence>ISKDALLGLASELRTLTVRGNQLEEFPDLSPLTGLETVDLQDNPLRCDCSLLPLRRWMENVSLELTATCGHPPELRGQKVRGIHVFKSCPENISPPEKKSAADPKVKKSKADSLKSRKVKAQTTAKVAKLPRKQPQRKPGPPKVTKKKKILK</sequence>
<organism evidence="6 7">
    <name type="scientific">Pundamilia nyererei</name>
    <dbReference type="NCBI Taxonomy" id="303518"/>
    <lineage>
        <taxon>Eukaryota</taxon>
        <taxon>Metazoa</taxon>
        <taxon>Chordata</taxon>
        <taxon>Craniata</taxon>
        <taxon>Vertebrata</taxon>
        <taxon>Euteleostomi</taxon>
        <taxon>Actinopterygii</taxon>
        <taxon>Neopterygii</taxon>
        <taxon>Teleostei</taxon>
        <taxon>Neoteleostei</taxon>
        <taxon>Acanthomorphata</taxon>
        <taxon>Ovalentaria</taxon>
        <taxon>Cichlomorphae</taxon>
        <taxon>Cichliformes</taxon>
        <taxon>Cichlidae</taxon>
        <taxon>African cichlids</taxon>
        <taxon>Pseudocrenilabrinae</taxon>
        <taxon>Haplochromini</taxon>
        <taxon>Pundamilia</taxon>
    </lineage>
</organism>
<dbReference type="GO" id="GO:0005886">
    <property type="term" value="C:plasma membrane"/>
    <property type="evidence" value="ECO:0007669"/>
    <property type="project" value="TreeGrafter"/>
</dbReference>
<keyword evidence="3" id="KW-0677">Repeat</keyword>
<accession>A0A9Y3S8A2</accession>
<dbReference type="PROSITE" id="PS51450">
    <property type="entry name" value="LRR"/>
    <property type="match status" value="1"/>
</dbReference>
<dbReference type="InterPro" id="IPR032675">
    <property type="entry name" value="LRR_dom_sf"/>
</dbReference>
<dbReference type="Proteomes" id="UP000695023">
    <property type="component" value="Unplaced"/>
</dbReference>
<dbReference type="RefSeq" id="XP_005755998.1">
    <property type="nucleotide sequence ID" value="XM_005755941.1"/>
</dbReference>
<keyword evidence="2" id="KW-0732">Signal</keyword>
<keyword evidence="1" id="KW-0433">Leucine-rich repeat</keyword>
<evidence type="ECO:0000256" key="3">
    <source>
        <dbReference type="ARBA" id="ARBA00022737"/>
    </source>
</evidence>
<dbReference type="InterPro" id="IPR000483">
    <property type="entry name" value="Cys-rich_flank_reg_C"/>
</dbReference>
<evidence type="ECO:0000256" key="1">
    <source>
        <dbReference type="ARBA" id="ARBA00022614"/>
    </source>
</evidence>
<dbReference type="InterPro" id="IPR001611">
    <property type="entry name" value="Leu-rich_rpt"/>
</dbReference>
<dbReference type="Gene3D" id="3.80.10.10">
    <property type="entry name" value="Ribonuclease Inhibitor"/>
    <property type="match status" value="1"/>
</dbReference>
<evidence type="ECO:0000313" key="7">
    <source>
        <dbReference type="RefSeq" id="XP_005755998.1"/>
    </source>
</evidence>
<protein>
    <submittedName>
        <fullName evidence="7">Chondroadherin-like protein</fullName>
    </submittedName>
</protein>